<dbReference type="InterPro" id="IPR008964">
    <property type="entry name" value="Invasin/intimin_cell_adhesion"/>
</dbReference>
<evidence type="ECO:0000259" key="2">
    <source>
        <dbReference type="SMART" id="SM00635"/>
    </source>
</evidence>
<feature type="domain" description="BIG2" evidence="2">
    <location>
        <begin position="579"/>
        <end position="663"/>
    </location>
</feature>
<feature type="domain" description="BIG2" evidence="2">
    <location>
        <begin position="933"/>
        <end position="1019"/>
    </location>
</feature>
<dbReference type="EMBL" id="JAKUDL010000001">
    <property type="protein sequence ID" value="MCH4293072.1"/>
    <property type="molecule type" value="Genomic_DNA"/>
</dbReference>
<evidence type="ECO:0000313" key="3">
    <source>
        <dbReference type="EMBL" id="MCH4293072.1"/>
    </source>
</evidence>
<dbReference type="Gene3D" id="2.60.40.1080">
    <property type="match status" value="13"/>
</dbReference>
<feature type="domain" description="BIG2" evidence="2">
    <location>
        <begin position="754"/>
        <end position="839"/>
    </location>
</feature>
<reference evidence="3 4" key="1">
    <citation type="submission" date="2022-02" db="EMBL/GenBank/DDBJ databases">
        <title>The genome sequence of Shewanella sp. 3B26.</title>
        <authorList>
            <person name="Du J."/>
        </authorList>
    </citation>
    <scope>NUCLEOTIDE SEQUENCE [LARGE SCALE GENOMIC DNA]</scope>
    <source>
        <strain evidence="3 4">3B26</strain>
    </source>
</reference>
<feature type="domain" description="BIG2" evidence="2">
    <location>
        <begin position="493"/>
        <end position="574"/>
    </location>
</feature>
<keyword evidence="4" id="KW-1185">Reference proteome</keyword>
<feature type="domain" description="BIG2" evidence="2">
    <location>
        <begin position="227"/>
        <end position="305"/>
    </location>
</feature>
<feature type="chain" id="PRO_5042565689" evidence="1">
    <location>
        <begin position="24"/>
        <end position="1200"/>
    </location>
</feature>
<dbReference type="SUPFAM" id="SSF49373">
    <property type="entry name" value="Invasin/intimin cell-adhesion fragments"/>
    <property type="match status" value="2"/>
</dbReference>
<gene>
    <name evidence="3" type="ORF">MJ923_01975</name>
</gene>
<dbReference type="AlphaFoldDB" id="A0AAJ1BFL6"/>
<dbReference type="InterPro" id="IPR003343">
    <property type="entry name" value="Big_2"/>
</dbReference>
<evidence type="ECO:0000313" key="4">
    <source>
        <dbReference type="Proteomes" id="UP001297581"/>
    </source>
</evidence>
<comment type="caution">
    <text evidence="3">The sequence shown here is derived from an EMBL/GenBank/DDBJ whole genome shotgun (WGS) entry which is preliminary data.</text>
</comment>
<feature type="signal peptide" evidence="1">
    <location>
        <begin position="1"/>
        <end position="23"/>
    </location>
</feature>
<name>A0AAJ1BFL6_9GAMM</name>
<organism evidence="3 4">
    <name type="scientific">Shewanella zhuhaiensis</name>
    <dbReference type="NCBI Taxonomy" id="2919576"/>
    <lineage>
        <taxon>Bacteria</taxon>
        <taxon>Pseudomonadati</taxon>
        <taxon>Pseudomonadota</taxon>
        <taxon>Gammaproteobacteria</taxon>
        <taxon>Alteromonadales</taxon>
        <taxon>Shewanellaceae</taxon>
        <taxon>Shewanella</taxon>
    </lineage>
</organism>
<dbReference type="Proteomes" id="UP001297581">
    <property type="component" value="Unassembled WGS sequence"/>
</dbReference>
<proteinExistence type="predicted"/>
<protein>
    <submittedName>
        <fullName evidence="3">Ig-like domain-containing protein</fullName>
    </submittedName>
</protein>
<dbReference type="Pfam" id="PF02368">
    <property type="entry name" value="Big_2"/>
    <property type="match status" value="1"/>
</dbReference>
<dbReference type="PROSITE" id="PS51257">
    <property type="entry name" value="PROKAR_LIPOPROTEIN"/>
    <property type="match status" value="1"/>
</dbReference>
<dbReference type="RefSeq" id="WP_240589688.1">
    <property type="nucleotide sequence ID" value="NZ_JAKUDL010000001.1"/>
</dbReference>
<evidence type="ECO:0000256" key="1">
    <source>
        <dbReference type="SAM" id="SignalP"/>
    </source>
</evidence>
<keyword evidence="1" id="KW-0732">Signal</keyword>
<feature type="domain" description="BIG2" evidence="2">
    <location>
        <begin position="1025"/>
        <end position="1111"/>
    </location>
</feature>
<accession>A0AAJ1BFL6</accession>
<dbReference type="SMART" id="SM00635">
    <property type="entry name" value="BID_2"/>
    <property type="match status" value="10"/>
</dbReference>
<feature type="domain" description="BIG2" evidence="2">
    <location>
        <begin position="137"/>
        <end position="222"/>
    </location>
</feature>
<feature type="domain" description="BIG2" evidence="2">
    <location>
        <begin position="403"/>
        <end position="488"/>
    </location>
</feature>
<sequence>MTLFNRLKKHLLLPLVMLLGACGGDNDGFPTAECGGPDNPCPPYAVSLSVSPKESRLAVNTSLQYQALATYSDGSAKDVTTSVSWQASDTNVASIAAGGKALALAAGSTRISATLTSTTPGASDLTDDANLSVTDAALDALVVTPAEALTLVGLDKAFMAEALFSDGHRQDVTQDASWSSLNSAVATVTNSENSKGVARGISVGDVFIQASFGAKAASGELIVLASKPKALVVSPKNHTLPKGTGVALHADLLLEDGLSLNVTAQSQWQAAAPSVATVDNAGFVSAQQSGQTAVTATLSFAGVSLADSASITVTDAVLESLSLTPAQASIPVGRTQSYQLMGLYSDGSIHPLGQVASWQSSDPAIATVKGAGTAVGLQPGSVQIEASVHGLSAQAQLAVTDAVVTSLVVTPGTARVPLGYEGRFSANAHFSDGSSQDVTQDALWQSGDESVVTLVALGEFGGSAKGVAVGATEVTASFAGLTASSLVTVTDAELKQYSIAPVTSTVAAGLTLQYTASGVFTDGTVQDLTRQSSWITTDPSIADINGGGLAGAYKPGTVTVQGSFRGYSANASLTVTAAEVRELQLTPLQVKVPVGTEGLFEATAFYTDGHIEQVNTKAQWRSNDETLVAVTNGAEGGMAQALAVGQTQVSVTFAGLSRSAEVEVTPATLVELTISPIQAEVALGLNQHYQAFARFSDNSSKEVTLESSWLAADAAVARIDKYGVAHSVTTGETQVQASYLGYKATASLKVTEPVLLELQISPPTASLPIKGVMNFRASAIFSDSQVVDVTTGSGWTVDDPGIAQVETVSITSGRTTGLATGNTRVNVTYAGMTATAELTVTDLEYLGINVEPYESSVIQGLTRQYRTFAVYKNALGQTISQEVSGALWEVEKPSIATIDQMGLATGQSEGQTMIFAHYLGYRGEASLRVLPKNFDSLKVVPDTAKVPLGTKGRFKALASYAGYSYEVDVTELSTWSSNATDIVSVVATGAKGGQATALALGNATVTASFDRRLTASAAVAVYEPEIASFEVTPAYLAVEPNTTGQLNAIVHYVDGSSRDVTLDSVWVSDTPSDATVETGTEFSGRVTGHVDNGFATVTASYQGMSDTAEVSVYDQPIAYFRFEPSTLEVQVGKVGSYILWAVFDDGHEEDYTRFIEVTADDDTLVNVYGNGTFEGLAPGETLLRARLDMVTGEAKLTVLP</sequence>
<feature type="domain" description="BIG2" evidence="2">
    <location>
        <begin position="44"/>
        <end position="125"/>
    </location>
</feature>
<feature type="domain" description="BIG2" evidence="2">
    <location>
        <begin position="317"/>
        <end position="398"/>
    </location>
</feature>